<feature type="domain" description="Sialidase" evidence="4">
    <location>
        <begin position="187"/>
        <end position="419"/>
    </location>
</feature>
<dbReference type="Pfam" id="PF13088">
    <property type="entry name" value="BNR_2"/>
    <property type="match status" value="1"/>
</dbReference>
<dbReference type="GO" id="GO:0006689">
    <property type="term" value="P:ganglioside catabolic process"/>
    <property type="evidence" value="ECO:0007669"/>
    <property type="project" value="TreeGrafter"/>
</dbReference>
<dbReference type="GO" id="GO:0005737">
    <property type="term" value="C:cytoplasm"/>
    <property type="evidence" value="ECO:0007669"/>
    <property type="project" value="TreeGrafter"/>
</dbReference>
<dbReference type="GO" id="GO:0016020">
    <property type="term" value="C:membrane"/>
    <property type="evidence" value="ECO:0007669"/>
    <property type="project" value="TreeGrafter"/>
</dbReference>
<dbReference type="EMBL" id="DXBN01000186">
    <property type="protein sequence ID" value="HIZ53885.1"/>
    <property type="molecule type" value="Genomic_DNA"/>
</dbReference>
<evidence type="ECO:0000256" key="1">
    <source>
        <dbReference type="ARBA" id="ARBA00000427"/>
    </source>
</evidence>
<evidence type="ECO:0000256" key="2">
    <source>
        <dbReference type="ARBA" id="ARBA00009348"/>
    </source>
</evidence>
<protein>
    <recommendedName>
        <fullName evidence="3">exo-alpha-sialidase</fullName>
        <ecNumber evidence="3">3.2.1.18</ecNumber>
    </recommendedName>
</protein>
<evidence type="ECO:0000313" key="6">
    <source>
        <dbReference type="Proteomes" id="UP000824063"/>
    </source>
</evidence>
<dbReference type="EC" id="3.2.1.18" evidence="3"/>
<name>A0A9D2F7G5_9ENTE</name>
<dbReference type="GO" id="GO:0004308">
    <property type="term" value="F:exo-alpha-sialidase activity"/>
    <property type="evidence" value="ECO:0007669"/>
    <property type="project" value="UniProtKB-EC"/>
</dbReference>
<accession>A0A9D2F7G5</accession>
<evidence type="ECO:0000259" key="4">
    <source>
        <dbReference type="Pfam" id="PF13088"/>
    </source>
</evidence>
<comment type="caution">
    <text evidence="5">The sequence shown here is derived from an EMBL/GenBank/DDBJ whole genome shotgun (WGS) entry which is preliminary data.</text>
</comment>
<comment type="similarity">
    <text evidence="2">Belongs to the glycosyl hydrolase 33 family.</text>
</comment>
<gene>
    <name evidence="5" type="ORF">IAA20_08095</name>
</gene>
<evidence type="ECO:0000256" key="3">
    <source>
        <dbReference type="ARBA" id="ARBA00012733"/>
    </source>
</evidence>
<dbReference type="Gene3D" id="2.120.10.10">
    <property type="match status" value="1"/>
</dbReference>
<dbReference type="InterPro" id="IPR011040">
    <property type="entry name" value="Sialidase"/>
</dbReference>
<organism evidence="5 6">
    <name type="scientific">Candidatus Enterococcus avicola</name>
    <dbReference type="NCBI Taxonomy" id="2838561"/>
    <lineage>
        <taxon>Bacteria</taxon>
        <taxon>Bacillati</taxon>
        <taxon>Bacillota</taxon>
        <taxon>Bacilli</taxon>
        <taxon>Lactobacillales</taxon>
        <taxon>Enterococcaceae</taxon>
        <taxon>Enterococcus</taxon>
    </lineage>
</organism>
<dbReference type="PANTHER" id="PTHR10628:SF30">
    <property type="entry name" value="EXO-ALPHA-SIALIDASE"/>
    <property type="match status" value="1"/>
</dbReference>
<dbReference type="SUPFAM" id="SSF50939">
    <property type="entry name" value="Sialidases"/>
    <property type="match status" value="1"/>
</dbReference>
<dbReference type="InterPro" id="IPR023364">
    <property type="entry name" value="Trans_sialidase_dom3"/>
</dbReference>
<dbReference type="AlphaFoldDB" id="A0A9D2F7G5"/>
<reference evidence="5" key="2">
    <citation type="submission" date="2021-04" db="EMBL/GenBank/DDBJ databases">
        <authorList>
            <person name="Gilroy R."/>
        </authorList>
    </citation>
    <scope>NUCLEOTIDE SEQUENCE</scope>
    <source>
        <strain evidence="5">CHK172-16539</strain>
    </source>
</reference>
<dbReference type="PANTHER" id="PTHR10628">
    <property type="entry name" value="SIALIDASE"/>
    <property type="match status" value="1"/>
</dbReference>
<sequence>MSNQQILFYPGDNGSKAYRIPSLIYTNENILIAANDARLVNQNDNPNQINNVIRRSYDNGLTWTNSQTTVAYLGDEGEDGPAAMDISLLHDQVTDTVWGVFNHTPGGVGWYLSQTGTGYIDGDKKLIDGNQKVYRLLSDGQVQTQTGETTAYRVDKFGYVYLNEQRLATIYAKFDAAKTTQLFEIPTSFLQLIHSQDGGKTWSEPSNLNLQVKEEWMSFIGSGPGIGIQLEHGKHRGRLVFPIYFTNELKLFSCSVIYSDDHGQTWQRGASPNDGRLSHETSLSAENYGKDFHQFELTESQVIERENGDLVVFMRNHSGKSRVAKAVSHDGGQTWSQPVFDEALINPVCQFSLLNYKDESQSEKEFVLFLGPNSENERVNGTLRLSEDGGETWIAEKVIEPGVFVYSCMTQLNDGRIGILYETESDQPGLLQSTFVTIRFDELQ</sequence>
<dbReference type="Proteomes" id="UP000824063">
    <property type="component" value="Unassembled WGS sequence"/>
</dbReference>
<dbReference type="Gene3D" id="2.40.220.10">
    <property type="entry name" value="Intramolecular Trans-sialidase, Domain 3"/>
    <property type="match status" value="1"/>
</dbReference>
<keyword evidence="5" id="KW-0378">Hydrolase</keyword>
<reference evidence="5" key="1">
    <citation type="journal article" date="2021" name="PeerJ">
        <title>Extensive microbial diversity within the chicken gut microbiome revealed by metagenomics and culture.</title>
        <authorList>
            <person name="Gilroy R."/>
            <person name="Ravi A."/>
            <person name="Getino M."/>
            <person name="Pursley I."/>
            <person name="Horton D.L."/>
            <person name="Alikhan N.F."/>
            <person name="Baker D."/>
            <person name="Gharbi K."/>
            <person name="Hall N."/>
            <person name="Watson M."/>
            <person name="Adriaenssens E.M."/>
            <person name="Foster-Nyarko E."/>
            <person name="Jarju S."/>
            <person name="Secka A."/>
            <person name="Antonio M."/>
            <person name="Oren A."/>
            <person name="Chaudhuri R.R."/>
            <person name="La Ragione R."/>
            <person name="Hildebrand F."/>
            <person name="Pallen M.J."/>
        </authorList>
    </citation>
    <scope>NUCLEOTIDE SEQUENCE</scope>
    <source>
        <strain evidence="5">CHK172-16539</strain>
    </source>
</reference>
<dbReference type="GO" id="GO:0009313">
    <property type="term" value="P:oligosaccharide catabolic process"/>
    <property type="evidence" value="ECO:0007669"/>
    <property type="project" value="TreeGrafter"/>
</dbReference>
<proteinExistence type="inferred from homology"/>
<evidence type="ECO:0000313" key="5">
    <source>
        <dbReference type="EMBL" id="HIZ53885.1"/>
    </source>
</evidence>
<dbReference type="InterPro" id="IPR026856">
    <property type="entry name" value="Sialidase_fam"/>
</dbReference>
<dbReference type="InterPro" id="IPR036278">
    <property type="entry name" value="Sialidase_sf"/>
</dbReference>
<comment type="catalytic activity">
    <reaction evidence="1">
        <text>Hydrolysis of alpha-(2-&gt;3)-, alpha-(2-&gt;6)-, alpha-(2-&gt;8)- glycosidic linkages of terminal sialic acid residues in oligosaccharides, glycoproteins, glycolipids, colominic acid and synthetic substrates.</text>
        <dbReference type="EC" id="3.2.1.18"/>
    </reaction>
</comment>
<dbReference type="CDD" id="cd15482">
    <property type="entry name" value="Sialidase_non-viral"/>
    <property type="match status" value="1"/>
</dbReference>